<evidence type="ECO:0000313" key="2">
    <source>
        <dbReference type="Proteomes" id="UP000536624"/>
    </source>
</evidence>
<accession>A0A7X5XA10</accession>
<protein>
    <recommendedName>
        <fullName evidence="3">RNA-directed DNA polymerase</fullName>
    </recommendedName>
</protein>
<dbReference type="EMBL" id="JAALLH010000001">
    <property type="protein sequence ID" value="NIY69388.1"/>
    <property type="molecule type" value="Genomic_DNA"/>
</dbReference>
<dbReference type="Proteomes" id="UP000536624">
    <property type="component" value="Unassembled WGS sequence"/>
</dbReference>
<evidence type="ECO:0000313" key="1">
    <source>
        <dbReference type="EMBL" id="NIY69388.1"/>
    </source>
</evidence>
<sequence length="155" mass="16546">MVADWLKAGVFEPGKGFTPTEEGTPQGGVISPLLMNVALHGLKEAAGVRYVVNGAQAGDTKKDSPVLVRYGSQGLWDPDWATRGVPVTAHVPTSCLRVSAPAIVRSQPSYTQGWSSVDDLGCIAAVAEFRRTDRVGQGRYWKAWGLASIHRVTVG</sequence>
<gene>
    <name evidence="1" type="ORF">SMALB_7511</name>
</gene>
<organism evidence="1 2">
    <name type="scientific">Streptomyces malaysiensis</name>
    <dbReference type="NCBI Taxonomy" id="92644"/>
    <lineage>
        <taxon>Bacteria</taxon>
        <taxon>Bacillati</taxon>
        <taxon>Actinomycetota</taxon>
        <taxon>Actinomycetes</taxon>
        <taxon>Kitasatosporales</taxon>
        <taxon>Streptomycetaceae</taxon>
        <taxon>Streptomyces</taxon>
        <taxon>Streptomyces violaceusniger group</taxon>
    </lineage>
</organism>
<comment type="caution">
    <text evidence="1">The sequence shown here is derived from an EMBL/GenBank/DDBJ whole genome shotgun (WGS) entry which is preliminary data.</text>
</comment>
<name>A0A7X5XA10_STRMQ</name>
<dbReference type="AlphaFoldDB" id="A0A7X5XA10"/>
<proteinExistence type="predicted"/>
<reference evidence="1 2" key="1">
    <citation type="submission" date="2020-02" db="EMBL/GenBank/DDBJ databases">
        <title>Streptomyces malaysiensis DSM14702 (JHCC583434, PFL_A843) Genome sequencing and assembly.</title>
        <authorList>
            <person name="Samborskyy M."/>
        </authorList>
    </citation>
    <scope>NUCLEOTIDE SEQUENCE [LARGE SCALE GENOMIC DNA]</scope>
    <source>
        <strain evidence="1 2">DSM 14702</strain>
    </source>
</reference>
<evidence type="ECO:0008006" key="3">
    <source>
        <dbReference type="Google" id="ProtNLM"/>
    </source>
</evidence>